<dbReference type="GO" id="GO:0051539">
    <property type="term" value="F:4 iron, 4 sulfur cluster binding"/>
    <property type="evidence" value="ECO:0007669"/>
    <property type="project" value="UniProtKB-KW"/>
</dbReference>
<evidence type="ECO:0000259" key="5">
    <source>
        <dbReference type="PROSITE" id="PS51379"/>
    </source>
</evidence>
<evidence type="ECO:0000256" key="4">
    <source>
        <dbReference type="ARBA" id="ARBA00023014"/>
    </source>
</evidence>
<proteinExistence type="predicted"/>
<name>A0A1T2KXM1_9GAMM</name>
<comment type="caution">
    <text evidence="6">The sequence shown here is derived from an EMBL/GenBank/DDBJ whole genome shotgun (WGS) entry which is preliminary data.</text>
</comment>
<dbReference type="RefSeq" id="WP_078485879.1">
    <property type="nucleotide sequence ID" value="NZ_MPRJ01000009.1"/>
</dbReference>
<dbReference type="AlphaFoldDB" id="A0A1T2KXM1"/>
<dbReference type="EMBL" id="MPRJ01000009">
    <property type="protein sequence ID" value="OOZ37466.1"/>
    <property type="molecule type" value="Genomic_DNA"/>
</dbReference>
<reference evidence="6 7" key="1">
    <citation type="submission" date="2016-11" db="EMBL/GenBank/DDBJ databases">
        <title>Mixed transmission modes and dynamic genome evolution in an obligate animal-bacterial symbiosis.</title>
        <authorList>
            <person name="Russell S.L."/>
            <person name="Corbett-Detig R.B."/>
            <person name="Cavanaugh C.M."/>
        </authorList>
    </citation>
    <scope>NUCLEOTIDE SEQUENCE [LARGE SCALE GENOMIC DNA]</scope>
    <source>
        <strain evidence="6">Se-Cadez</strain>
    </source>
</reference>
<dbReference type="PROSITE" id="PS51379">
    <property type="entry name" value="4FE4S_FER_2"/>
    <property type="match status" value="2"/>
</dbReference>
<accession>A0A1T2KXM1</accession>
<dbReference type="Pfam" id="PF13247">
    <property type="entry name" value="Fer4_11"/>
    <property type="match status" value="1"/>
</dbReference>
<keyword evidence="7" id="KW-1185">Reference proteome</keyword>
<evidence type="ECO:0000313" key="7">
    <source>
        <dbReference type="Proteomes" id="UP000190896"/>
    </source>
</evidence>
<dbReference type="SUPFAM" id="SSF54862">
    <property type="entry name" value="4Fe-4S ferredoxins"/>
    <property type="match status" value="1"/>
</dbReference>
<protein>
    <submittedName>
        <fullName evidence="6">4Fe-4S ferredoxin</fullName>
    </submittedName>
</protein>
<dbReference type="PANTHER" id="PTHR43177">
    <property type="entry name" value="PROTEIN NRFC"/>
    <property type="match status" value="1"/>
</dbReference>
<dbReference type="OrthoDB" id="9779457at2"/>
<dbReference type="PROSITE" id="PS00198">
    <property type="entry name" value="4FE4S_FER_1"/>
    <property type="match status" value="1"/>
</dbReference>
<evidence type="ECO:0000313" key="6">
    <source>
        <dbReference type="EMBL" id="OOZ37466.1"/>
    </source>
</evidence>
<gene>
    <name evidence="6" type="ORF">BOW51_02105</name>
</gene>
<dbReference type="InterPro" id="IPR017900">
    <property type="entry name" value="4Fe4S_Fe_S_CS"/>
</dbReference>
<feature type="domain" description="4Fe-4S ferredoxin-type" evidence="5">
    <location>
        <begin position="142"/>
        <end position="171"/>
    </location>
</feature>
<dbReference type="CDD" id="cd10551">
    <property type="entry name" value="PsrB"/>
    <property type="match status" value="1"/>
</dbReference>
<dbReference type="InterPro" id="IPR054822">
    <property type="entry name" value="DsrO-like"/>
</dbReference>
<dbReference type="PROSITE" id="PS51318">
    <property type="entry name" value="TAT"/>
    <property type="match status" value="1"/>
</dbReference>
<organism evidence="6 7">
    <name type="scientific">Solemya velesiana gill symbiont</name>
    <dbReference type="NCBI Taxonomy" id="1918948"/>
    <lineage>
        <taxon>Bacteria</taxon>
        <taxon>Pseudomonadati</taxon>
        <taxon>Pseudomonadota</taxon>
        <taxon>Gammaproteobacteria</taxon>
        <taxon>sulfur-oxidizing symbionts</taxon>
    </lineage>
</organism>
<dbReference type="PANTHER" id="PTHR43177:SF3">
    <property type="entry name" value="PROTEIN NRFC HOMOLOG"/>
    <property type="match status" value="1"/>
</dbReference>
<dbReference type="GO" id="GO:0046872">
    <property type="term" value="F:metal ion binding"/>
    <property type="evidence" value="ECO:0007669"/>
    <property type="project" value="UniProtKB-KW"/>
</dbReference>
<dbReference type="Proteomes" id="UP000190896">
    <property type="component" value="Unassembled WGS sequence"/>
</dbReference>
<dbReference type="InterPro" id="IPR050954">
    <property type="entry name" value="ET_IronSulfur_Cluster-Binding"/>
</dbReference>
<evidence type="ECO:0000256" key="2">
    <source>
        <dbReference type="ARBA" id="ARBA00022723"/>
    </source>
</evidence>
<evidence type="ECO:0000256" key="3">
    <source>
        <dbReference type="ARBA" id="ARBA00023004"/>
    </source>
</evidence>
<dbReference type="InterPro" id="IPR006311">
    <property type="entry name" value="TAT_signal"/>
</dbReference>
<keyword evidence="3" id="KW-0408">Iron</keyword>
<keyword evidence="1" id="KW-0004">4Fe-4S</keyword>
<sequence length="257" mass="27924">MSKHTDQPDMKRREFLGKTAIAATAATVAPGVMLTVANAGSDEGVSSDTRWGMLIDTNKCADGCAACVDACNKENGIDILSKPEDQSDEMWNAQRPQWIRKVKLKDKQTGVVTNLPMMCQHCEHPPCEDVCPTGASLKRADGIVMVDRHTCIGCRYCMMACPYKARSFIHSNIAEQVVNSPRGKGCVESCNMCAPRIDGGATTTACQDACMKDGHQAILFGDMKDPDSAISKALKEKSSRQIRADLELNTGVRYTDV</sequence>
<keyword evidence="4" id="KW-0411">Iron-sulfur</keyword>
<dbReference type="InterPro" id="IPR017896">
    <property type="entry name" value="4Fe4S_Fe-S-bd"/>
</dbReference>
<dbReference type="NCBIfam" id="NF045797">
    <property type="entry name" value="DsrO"/>
    <property type="match status" value="1"/>
</dbReference>
<dbReference type="Gene3D" id="3.30.70.20">
    <property type="match status" value="2"/>
</dbReference>
<evidence type="ECO:0000256" key="1">
    <source>
        <dbReference type="ARBA" id="ARBA00022485"/>
    </source>
</evidence>
<keyword evidence="2" id="KW-0479">Metal-binding</keyword>
<feature type="domain" description="4Fe-4S ferredoxin-type" evidence="5">
    <location>
        <begin position="51"/>
        <end position="82"/>
    </location>
</feature>